<dbReference type="STRING" id="698738.OLEAN_C21540"/>
<evidence type="ECO:0000313" key="3">
    <source>
        <dbReference type="Proteomes" id="UP000032749"/>
    </source>
</evidence>
<name>R4YNC7_OLEAN</name>
<keyword evidence="1" id="KW-0732">Signal</keyword>
<gene>
    <name evidence="2" type="ORF">OLEAN_C21540</name>
</gene>
<dbReference type="HOGENOM" id="CLU_1011343_0_0_6"/>
<protein>
    <submittedName>
        <fullName evidence="2">Uncharacterized protein</fullName>
    </submittedName>
</protein>
<dbReference type="EMBL" id="FO203512">
    <property type="protein sequence ID" value="CCK76330.1"/>
    <property type="molecule type" value="Genomic_DNA"/>
</dbReference>
<feature type="chain" id="PRO_5004383794" evidence="1">
    <location>
        <begin position="27"/>
        <end position="275"/>
    </location>
</feature>
<evidence type="ECO:0000313" key="2">
    <source>
        <dbReference type="EMBL" id="CCK76330.1"/>
    </source>
</evidence>
<evidence type="ECO:0000256" key="1">
    <source>
        <dbReference type="SAM" id="SignalP"/>
    </source>
</evidence>
<proteinExistence type="predicted"/>
<organism evidence="2 3">
    <name type="scientific">Oleispira antarctica RB-8</name>
    <dbReference type="NCBI Taxonomy" id="698738"/>
    <lineage>
        <taxon>Bacteria</taxon>
        <taxon>Pseudomonadati</taxon>
        <taxon>Pseudomonadota</taxon>
        <taxon>Gammaproteobacteria</taxon>
        <taxon>Oceanospirillales</taxon>
        <taxon>Oceanospirillaceae</taxon>
        <taxon>Oleispira</taxon>
    </lineage>
</organism>
<sequence length="275" mass="30145">MNHKIILNGLSASILAVTFILQTAQAEVPILETDIQSNSTYLMAQYTAATIKQDFSNRDSSVVENTDMNISELDLVHSGSKMGSVIPLISMGATFYDIEDEEKYADFNIKAGLAIETGNKRHLFYADYDVRQEGYRDTIEIGAVLRATDVDNVKTGLELELSAALQEGTDTTSGGHSYTVSTNAKAMLNSKWFVTGQFLFGLQTDTEFNDGSYVESGPAVGAELGLAFQAHENLQFKGSIYSSFQNNEYYTSNSDYFLTDDQTLTGVGLVMTLDI</sequence>
<keyword evidence="3" id="KW-1185">Reference proteome</keyword>
<feature type="signal peptide" evidence="1">
    <location>
        <begin position="1"/>
        <end position="26"/>
    </location>
</feature>
<dbReference type="KEGG" id="oai:OLEAN_C21540"/>
<accession>R4YNC7</accession>
<reference evidence="2 3" key="1">
    <citation type="journal article" date="2013" name="Nat. Commun.">
        <title>Genome sequence and functional genomic analysis of the oil-degrading bacterium Oleispira antarctica.</title>
        <authorList>
            <person name="Kube M."/>
            <person name="Chernikova T.N."/>
            <person name="Al-Ramahi Y."/>
            <person name="Beloqui A."/>
            <person name="Lopez-Cortez N."/>
            <person name="Guazzaroni M.E."/>
            <person name="Heipieper H.J."/>
            <person name="Klages S."/>
            <person name="Kotsyurbenko O.R."/>
            <person name="Langer I."/>
            <person name="Nechitaylo T.Y."/>
            <person name="Lunsdorf H."/>
            <person name="Fernandez M."/>
            <person name="Juarez S."/>
            <person name="Ciordia S."/>
            <person name="Singer A."/>
            <person name="Kagan O."/>
            <person name="Egorova O."/>
            <person name="Petit P.A."/>
            <person name="Stogios P."/>
            <person name="Kim Y."/>
            <person name="Tchigvintsev A."/>
            <person name="Flick R."/>
            <person name="Denaro R."/>
            <person name="Genovese M."/>
            <person name="Albar J.P."/>
            <person name="Reva O.N."/>
            <person name="Martinez-Gomariz M."/>
            <person name="Tran H."/>
            <person name="Ferrer M."/>
            <person name="Savchenko A."/>
            <person name="Yakunin A.F."/>
            <person name="Yakimov M.M."/>
            <person name="Golyshina O.V."/>
            <person name="Reinhardt R."/>
            <person name="Golyshin P.N."/>
        </authorList>
    </citation>
    <scope>NUCLEOTIDE SEQUENCE [LARGE SCALE GENOMIC DNA]</scope>
</reference>
<dbReference type="AlphaFoldDB" id="R4YNC7"/>
<dbReference type="Proteomes" id="UP000032749">
    <property type="component" value="Chromosome"/>
</dbReference>